<dbReference type="InterPro" id="IPR038493">
    <property type="entry name" value="MqsR_sf"/>
</dbReference>
<accession>A0ABX3A6C4</accession>
<dbReference type="InterPro" id="IPR031451">
    <property type="entry name" value="MqsR_toxin"/>
</dbReference>
<comment type="caution">
    <text evidence="1">The sequence shown here is derived from an EMBL/GenBank/DDBJ whole genome shotgun (WGS) entry which is preliminary data.</text>
</comment>
<evidence type="ECO:0000313" key="1">
    <source>
        <dbReference type="EMBL" id="ODN41654.1"/>
    </source>
</evidence>
<keyword evidence="2" id="KW-1185">Reference proteome</keyword>
<dbReference type="Proteomes" id="UP000094329">
    <property type="component" value="Unassembled WGS sequence"/>
</dbReference>
<name>A0ABX3A6C4_9GAMM</name>
<dbReference type="EMBL" id="MDTU01000002">
    <property type="protein sequence ID" value="ODN41654.1"/>
    <property type="molecule type" value="Genomic_DNA"/>
</dbReference>
<dbReference type="Pfam" id="PF15723">
    <property type="entry name" value="MqsR_toxin"/>
    <property type="match status" value="1"/>
</dbReference>
<evidence type="ECO:0000313" key="2">
    <source>
        <dbReference type="Proteomes" id="UP000094329"/>
    </source>
</evidence>
<sequence length="98" mass="11046">MATYSLESLKTIFNAPDKLVMTNSAIRGQEALGFTDENVVDVIQALTNDDFYKSMAPYTAGFTAWQDVYKSTFKGIDLYIKFQDNPITGEIILSFKEK</sequence>
<proteinExistence type="predicted"/>
<protein>
    <recommendedName>
        <fullName evidence="3">Type II toxin-antitoxin system MqsR family toxin</fullName>
    </recommendedName>
</protein>
<gene>
    <name evidence="1" type="ORF">BGC07_15825</name>
</gene>
<evidence type="ECO:0008006" key="3">
    <source>
        <dbReference type="Google" id="ProtNLM"/>
    </source>
</evidence>
<dbReference type="Gene3D" id="3.30.2310.40">
    <property type="match status" value="1"/>
</dbReference>
<organism evidence="1 2">
    <name type="scientific">Piscirickettsia litoralis</name>
    <dbReference type="NCBI Taxonomy" id="1891921"/>
    <lineage>
        <taxon>Bacteria</taxon>
        <taxon>Pseudomonadati</taxon>
        <taxon>Pseudomonadota</taxon>
        <taxon>Gammaproteobacteria</taxon>
        <taxon>Thiotrichales</taxon>
        <taxon>Piscirickettsiaceae</taxon>
        <taxon>Piscirickettsia</taxon>
    </lineage>
</organism>
<reference evidence="1 2" key="1">
    <citation type="submission" date="2016-08" db="EMBL/GenBank/DDBJ databases">
        <title>Draft genome sequence of Candidatus Piscirickettsia litoralis, from seawater.</title>
        <authorList>
            <person name="Wan X."/>
            <person name="Lee A.J."/>
            <person name="Hou S."/>
            <person name="Donachie S.P."/>
        </authorList>
    </citation>
    <scope>NUCLEOTIDE SEQUENCE [LARGE SCALE GENOMIC DNA]</scope>
    <source>
        <strain evidence="1 2">Y2</strain>
    </source>
</reference>
<dbReference type="CDD" id="cd12869">
    <property type="entry name" value="MqsR"/>
    <property type="match status" value="1"/>
</dbReference>